<dbReference type="STRING" id="1121449.SAMN02745704_00580"/>
<dbReference type="EMBL" id="FUYC01000002">
    <property type="protein sequence ID" value="SKA74049.1"/>
    <property type="molecule type" value="Genomic_DNA"/>
</dbReference>
<dbReference type="InterPro" id="IPR000014">
    <property type="entry name" value="PAS"/>
</dbReference>
<dbReference type="RefSeq" id="WP_078716159.1">
    <property type="nucleotide sequence ID" value="NZ_FUYC01000002.1"/>
</dbReference>
<evidence type="ECO:0000256" key="6">
    <source>
        <dbReference type="SAM" id="MobiDB-lite"/>
    </source>
</evidence>
<dbReference type="CDD" id="cd17546">
    <property type="entry name" value="REC_hyHK_CKI1_RcsC-like"/>
    <property type="match status" value="1"/>
</dbReference>
<dbReference type="CDD" id="cd00130">
    <property type="entry name" value="PAS"/>
    <property type="match status" value="2"/>
</dbReference>
<evidence type="ECO:0000259" key="7">
    <source>
        <dbReference type="PROSITE" id="PS50109"/>
    </source>
</evidence>
<dbReference type="InterPro" id="IPR013767">
    <property type="entry name" value="PAS_fold"/>
</dbReference>
<dbReference type="CDD" id="cd16922">
    <property type="entry name" value="HATPase_EvgS-ArcB-TorS-like"/>
    <property type="match status" value="1"/>
</dbReference>
<dbReference type="SMART" id="SM00448">
    <property type="entry name" value="REC"/>
    <property type="match status" value="1"/>
</dbReference>
<dbReference type="Pfam" id="PF08447">
    <property type="entry name" value="PAS_3"/>
    <property type="match status" value="1"/>
</dbReference>
<dbReference type="GO" id="GO:0000155">
    <property type="term" value="F:phosphorelay sensor kinase activity"/>
    <property type="evidence" value="ECO:0007669"/>
    <property type="project" value="InterPro"/>
</dbReference>
<keyword evidence="3 4" id="KW-0597">Phosphoprotein</keyword>
<dbReference type="InterPro" id="IPR003661">
    <property type="entry name" value="HisK_dim/P_dom"/>
</dbReference>
<feature type="coiled-coil region" evidence="5">
    <location>
        <begin position="312"/>
        <end position="339"/>
    </location>
</feature>
<feature type="domain" description="PAS" evidence="9">
    <location>
        <begin position="329"/>
        <end position="385"/>
    </location>
</feature>
<dbReference type="PANTHER" id="PTHR45339">
    <property type="entry name" value="HYBRID SIGNAL TRANSDUCTION HISTIDINE KINASE J"/>
    <property type="match status" value="1"/>
</dbReference>
<reference evidence="11 12" key="1">
    <citation type="submission" date="2017-02" db="EMBL/GenBank/DDBJ databases">
        <authorList>
            <person name="Peterson S.W."/>
        </authorList>
    </citation>
    <scope>NUCLEOTIDE SEQUENCE [LARGE SCALE GENOMIC DNA]</scope>
    <source>
        <strain evidence="11 12">DSM 16080</strain>
    </source>
</reference>
<dbReference type="Gene3D" id="3.40.50.2300">
    <property type="match status" value="1"/>
</dbReference>
<evidence type="ECO:0000259" key="10">
    <source>
        <dbReference type="PROSITE" id="PS50113"/>
    </source>
</evidence>
<dbReference type="Gene3D" id="2.10.70.100">
    <property type="match status" value="1"/>
</dbReference>
<feature type="region of interest" description="Disordered" evidence="6">
    <location>
        <begin position="958"/>
        <end position="979"/>
    </location>
</feature>
<dbReference type="Pfam" id="PF00072">
    <property type="entry name" value="Response_reg"/>
    <property type="match status" value="1"/>
</dbReference>
<evidence type="ECO:0000259" key="8">
    <source>
        <dbReference type="PROSITE" id="PS50110"/>
    </source>
</evidence>
<dbReference type="InterPro" id="IPR000700">
    <property type="entry name" value="PAS-assoc_C"/>
</dbReference>
<dbReference type="Pfam" id="PF00512">
    <property type="entry name" value="HisKA"/>
    <property type="match status" value="1"/>
</dbReference>
<dbReference type="SUPFAM" id="SSF55785">
    <property type="entry name" value="PYP-like sensor domain (PAS domain)"/>
    <property type="match status" value="3"/>
</dbReference>
<dbReference type="Pfam" id="PF13188">
    <property type="entry name" value="PAS_8"/>
    <property type="match status" value="1"/>
</dbReference>
<dbReference type="FunFam" id="3.30.565.10:FF:000010">
    <property type="entry name" value="Sensor histidine kinase RcsC"/>
    <property type="match status" value="1"/>
</dbReference>
<dbReference type="InterPro" id="IPR036890">
    <property type="entry name" value="HATPase_C_sf"/>
</dbReference>
<dbReference type="Gene3D" id="1.10.287.130">
    <property type="match status" value="1"/>
</dbReference>
<feature type="domain" description="PAC" evidence="10">
    <location>
        <begin position="399"/>
        <end position="451"/>
    </location>
</feature>
<dbReference type="InterPro" id="IPR003594">
    <property type="entry name" value="HATPase_dom"/>
</dbReference>
<evidence type="ECO:0000256" key="2">
    <source>
        <dbReference type="ARBA" id="ARBA00012438"/>
    </source>
</evidence>
<evidence type="ECO:0000256" key="1">
    <source>
        <dbReference type="ARBA" id="ARBA00000085"/>
    </source>
</evidence>
<dbReference type="Gene3D" id="3.30.565.10">
    <property type="entry name" value="Histidine kinase-like ATPase, C-terminal domain"/>
    <property type="match status" value="1"/>
</dbReference>
<dbReference type="PRINTS" id="PR00344">
    <property type="entry name" value="BCTRLSENSOR"/>
</dbReference>
<evidence type="ECO:0000256" key="5">
    <source>
        <dbReference type="SAM" id="Coils"/>
    </source>
</evidence>
<sequence>MTWEADVFRDNEEWLMGRILKYAERQGYTRYTSTLQEAWRVSVSGLTTALVAALEQWGGELFEFGPHGRPPESVVSFAVTESRRHRERGVNLLMFLGLLKYYRRTYLDLVDEFVPDEQDRQHLHRFVVGFFDCLEMTISVDWADSDEQGRMEELQSANRSLTNEKNKYLTLFESFTQPVLLLDTLGDILNMNFAAARLLGMDRAPGGVHYNAARRDDPFSSQDMKLILRENPWFLDVLQSLFAAEGENGKHLKLRVATPADKGERWFDVQGTPMPDVSGKFVGTVLVFTDVTRRIRAELDLEESRWDQERRVQQRTVELERTRRRLRQGEEEYRFLVDNLQEGVWLLGAKGETLFVNPRMEQLVASPPGGMYARRFSEYCVHPEDVALCASARDCRDHRNVECELNREDGRTIYVNMALSPVLDDNGDSLGTLAAVMDITARKRTEEQLRRSESNLAEAQRIAQLGSWEWNVEDGSLSWSDQTFRIFKLAPEEGPLSYRGFLEMVHPDDRGLVLAAVRRGLQTGHYTVEHRVTLADGRERHVAERAGLVRTRDGGRRMVGTVMDITSRKKAEQELLAAKEEAESANMAKSKFLANMSHELRTPLNGIMGMNQLLLENCEEGENRELLELSLDCARRLTRLISDLLDLSVIEAGLIGLERRPFFLRRTVEGLMRVMSMQAEDKGLKLHWEVDESVPDELKGDEGRLRQVLVNLLGNALKFTEKGEVELQITRVDGNGGKVWLAFRIRDTGVGIGEEYLSTIFDSFSLGEDYLTKRYGGSGLGLSISKQIAEKMGGNISVESEKGEGSVFSLVLPMDRPALDLQEARQERDRQFIDKYLGLRVLVVEDEAVNCLMAVRMLQRRGVDTLTASNGEEALGILAQEDVDMVLMDLQMPKLNGLETMKRIRSGHNNVRDPNVPVVACTAFARKKDQKACEEAGMNAFLSKPFNAKELFTTIREHALTRSKPTERRGGDAKKEEKN</sequence>
<dbReference type="PROSITE" id="PS50112">
    <property type="entry name" value="PAS"/>
    <property type="match status" value="2"/>
</dbReference>
<proteinExistence type="predicted"/>
<dbReference type="PANTHER" id="PTHR45339:SF3">
    <property type="entry name" value="HISTIDINE KINASE"/>
    <property type="match status" value="1"/>
</dbReference>
<dbReference type="SMART" id="SM00387">
    <property type="entry name" value="HATPase_c"/>
    <property type="match status" value="1"/>
</dbReference>
<protein>
    <recommendedName>
        <fullName evidence="2">histidine kinase</fullName>
        <ecNumber evidence="2">2.7.13.3</ecNumber>
    </recommendedName>
</protein>
<dbReference type="CDD" id="cd00082">
    <property type="entry name" value="HisKA"/>
    <property type="match status" value="1"/>
</dbReference>
<dbReference type="SMART" id="SM00091">
    <property type="entry name" value="PAS"/>
    <property type="match status" value="3"/>
</dbReference>
<comment type="catalytic activity">
    <reaction evidence="1">
        <text>ATP + protein L-histidine = ADP + protein N-phospho-L-histidine.</text>
        <dbReference type="EC" id="2.7.13.3"/>
    </reaction>
</comment>
<dbReference type="InterPro" id="IPR035965">
    <property type="entry name" value="PAS-like_dom_sf"/>
</dbReference>
<dbReference type="InterPro" id="IPR036097">
    <property type="entry name" value="HisK_dim/P_sf"/>
</dbReference>
<keyword evidence="5" id="KW-0175">Coiled coil</keyword>
<feature type="domain" description="PAS" evidence="9">
    <location>
        <begin position="164"/>
        <end position="203"/>
    </location>
</feature>
<feature type="domain" description="PAC" evidence="10">
    <location>
        <begin position="526"/>
        <end position="577"/>
    </location>
</feature>
<dbReference type="NCBIfam" id="TIGR00229">
    <property type="entry name" value="sensory_box"/>
    <property type="match status" value="2"/>
</dbReference>
<dbReference type="InterPro" id="IPR001789">
    <property type="entry name" value="Sig_transdc_resp-reg_receiver"/>
</dbReference>
<dbReference type="InterPro" id="IPR011006">
    <property type="entry name" value="CheY-like_superfamily"/>
</dbReference>
<dbReference type="OrthoDB" id="5438015at2"/>
<feature type="modified residue" description="4-aspartylphosphate" evidence="4">
    <location>
        <position position="889"/>
    </location>
</feature>
<gene>
    <name evidence="11" type="ORF">SAMN02745704_00580</name>
</gene>
<dbReference type="Pfam" id="PF00989">
    <property type="entry name" value="PAS"/>
    <property type="match status" value="1"/>
</dbReference>
<evidence type="ECO:0000256" key="3">
    <source>
        <dbReference type="ARBA" id="ARBA00022553"/>
    </source>
</evidence>
<dbReference type="SUPFAM" id="SSF52172">
    <property type="entry name" value="CheY-like"/>
    <property type="match status" value="1"/>
</dbReference>
<dbReference type="Gene3D" id="3.30.450.20">
    <property type="entry name" value="PAS domain"/>
    <property type="match status" value="3"/>
</dbReference>
<dbReference type="Pfam" id="PF02518">
    <property type="entry name" value="HATPase_c"/>
    <property type="match status" value="1"/>
</dbReference>
<dbReference type="PROSITE" id="PS50109">
    <property type="entry name" value="HIS_KIN"/>
    <property type="match status" value="1"/>
</dbReference>
<feature type="domain" description="PAC" evidence="10">
    <location>
        <begin position="250"/>
        <end position="303"/>
    </location>
</feature>
<dbReference type="PROSITE" id="PS50110">
    <property type="entry name" value="RESPONSE_REGULATORY"/>
    <property type="match status" value="1"/>
</dbReference>
<name>A0A1T4WAA0_9BACT</name>
<dbReference type="InterPro" id="IPR001610">
    <property type="entry name" value="PAC"/>
</dbReference>
<dbReference type="PROSITE" id="PS50113">
    <property type="entry name" value="PAC"/>
    <property type="match status" value="3"/>
</dbReference>
<evidence type="ECO:0000313" key="11">
    <source>
        <dbReference type="EMBL" id="SKA74049.1"/>
    </source>
</evidence>
<dbReference type="SUPFAM" id="SSF47384">
    <property type="entry name" value="Homodimeric domain of signal transducing histidine kinase"/>
    <property type="match status" value="1"/>
</dbReference>
<keyword evidence="12" id="KW-1185">Reference proteome</keyword>
<dbReference type="InterPro" id="IPR013655">
    <property type="entry name" value="PAS_fold_3"/>
</dbReference>
<dbReference type="GO" id="GO:0006355">
    <property type="term" value="P:regulation of DNA-templated transcription"/>
    <property type="evidence" value="ECO:0007669"/>
    <property type="project" value="InterPro"/>
</dbReference>
<dbReference type="SMART" id="SM00388">
    <property type="entry name" value="HisKA"/>
    <property type="match status" value="1"/>
</dbReference>
<dbReference type="AlphaFoldDB" id="A0A1T4WAA0"/>
<dbReference type="EC" id="2.7.13.3" evidence="2"/>
<dbReference type="InterPro" id="IPR005467">
    <property type="entry name" value="His_kinase_dom"/>
</dbReference>
<dbReference type="SUPFAM" id="SSF55874">
    <property type="entry name" value="ATPase domain of HSP90 chaperone/DNA topoisomerase II/histidine kinase"/>
    <property type="match status" value="1"/>
</dbReference>
<feature type="domain" description="Histidine kinase" evidence="7">
    <location>
        <begin position="595"/>
        <end position="816"/>
    </location>
</feature>
<evidence type="ECO:0000256" key="4">
    <source>
        <dbReference type="PROSITE-ProRule" id="PRU00169"/>
    </source>
</evidence>
<feature type="domain" description="Response regulatory" evidence="8">
    <location>
        <begin position="840"/>
        <end position="959"/>
    </location>
</feature>
<dbReference type="SMART" id="SM00086">
    <property type="entry name" value="PAC"/>
    <property type="match status" value="3"/>
</dbReference>
<accession>A0A1T4WAA0</accession>
<dbReference type="Proteomes" id="UP000190027">
    <property type="component" value="Unassembled WGS sequence"/>
</dbReference>
<evidence type="ECO:0000259" key="9">
    <source>
        <dbReference type="PROSITE" id="PS50112"/>
    </source>
</evidence>
<dbReference type="InterPro" id="IPR004358">
    <property type="entry name" value="Sig_transdc_His_kin-like_C"/>
</dbReference>
<organism evidence="11 12">
    <name type="scientific">Paucidesulfovibrio gracilis DSM 16080</name>
    <dbReference type="NCBI Taxonomy" id="1121449"/>
    <lineage>
        <taxon>Bacteria</taxon>
        <taxon>Pseudomonadati</taxon>
        <taxon>Thermodesulfobacteriota</taxon>
        <taxon>Desulfovibrionia</taxon>
        <taxon>Desulfovibrionales</taxon>
        <taxon>Desulfovibrionaceae</taxon>
        <taxon>Paucidesulfovibrio</taxon>
    </lineage>
</organism>
<evidence type="ECO:0000313" key="12">
    <source>
        <dbReference type="Proteomes" id="UP000190027"/>
    </source>
</evidence>